<evidence type="ECO:0000259" key="2">
    <source>
        <dbReference type="Pfam" id="PF16220"/>
    </source>
</evidence>
<dbReference type="Pfam" id="PF04773">
    <property type="entry name" value="FecR"/>
    <property type="match status" value="1"/>
</dbReference>
<dbReference type="Pfam" id="PF16220">
    <property type="entry name" value="DUF4880"/>
    <property type="match status" value="1"/>
</dbReference>
<feature type="domain" description="FecR protein" evidence="1">
    <location>
        <begin position="122"/>
        <end position="214"/>
    </location>
</feature>
<evidence type="ECO:0000313" key="4">
    <source>
        <dbReference type="Proteomes" id="UP000620266"/>
    </source>
</evidence>
<dbReference type="Gene3D" id="2.60.120.1440">
    <property type="match status" value="1"/>
</dbReference>
<dbReference type="EMBL" id="BMCG01000004">
    <property type="protein sequence ID" value="GGC12748.1"/>
    <property type="molecule type" value="Genomic_DNA"/>
</dbReference>
<feature type="domain" description="FecR N-terminal" evidence="2">
    <location>
        <begin position="21"/>
        <end position="61"/>
    </location>
</feature>
<dbReference type="AlphaFoldDB" id="A0A8J2ULE5"/>
<dbReference type="GO" id="GO:0016989">
    <property type="term" value="F:sigma factor antagonist activity"/>
    <property type="evidence" value="ECO:0007669"/>
    <property type="project" value="TreeGrafter"/>
</dbReference>
<gene>
    <name evidence="3" type="ORF">GCM10007205_22070</name>
</gene>
<reference evidence="3" key="1">
    <citation type="journal article" date="2014" name="Int. J. Syst. Evol. Microbiol.">
        <title>Complete genome sequence of Corynebacterium casei LMG S-19264T (=DSM 44701T), isolated from a smear-ripened cheese.</title>
        <authorList>
            <consortium name="US DOE Joint Genome Institute (JGI-PGF)"/>
            <person name="Walter F."/>
            <person name="Albersmeier A."/>
            <person name="Kalinowski J."/>
            <person name="Ruckert C."/>
        </authorList>
    </citation>
    <scope>NUCLEOTIDE SEQUENCE</scope>
    <source>
        <strain evidence="3">CCM 7086</strain>
    </source>
</reference>
<name>A0A8J2ULE5_9BURK</name>
<sequence length="331" mass="36467">MSKSFTGGVRAPDVPPHVARRAVEWLVELQSGTASESARRGWQEWLVQHDDHARAWRHIETVNASLRGNGTASTMLARATLTAPCSLKRRAAVKTLAALFFVGGTAWVAREQAPWREWIADERTAVGERRHLTLPDGTAVALNTDTAISLRYTETERRFVLLRGEIMVTTARDPQARPFLVETAQGELQPLGTRFTVYQKPVSSHLAVYEGAVRIVPRDDAAGVRVVQSGEQAEFTGSQIASVAAAQEGDAAWSEGMIVASGMRLEDFVAQLSRHRRGRIGCDPQIADLRVSGTYPLEDTDRVLGALSASLPVRPHFITRYWVTLRPEQPV</sequence>
<dbReference type="InterPro" id="IPR006860">
    <property type="entry name" value="FecR"/>
</dbReference>
<accession>A0A8J2ULE5</accession>
<dbReference type="InterPro" id="IPR032623">
    <property type="entry name" value="FecR_N"/>
</dbReference>
<dbReference type="PANTHER" id="PTHR30273:SF2">
    <property type="entry name" value="PROTEIN FECR"/>
    <property type="match status" value="1"/>
</dbReference>
<dbReference type="PANTHER" id="PTHR30273">
    <property type="entry name" value="PERIPLASMIC SIGNAL SENSOR AND SIGMA FACTOR ACTIVATOR FECR-RELATED"/>
    <property type="match status" value="1"/>
</dbReference>
<dbReference type="InterPro" id="IPR012373">
    <property type="entry name" value="Ferrdict_sens_TM"/>
</dbReference>
<organism evidence="3 4">
    <name type="scientific">Oxalicibacterium flavum</name>
    <dbReference type="NCBI Taxonomy" id="179467"/>
    <lineage>
        <taxon>Bacteria</taxon>
        <taxon>Pseudomonadati</taxon>
        <taxon>Pseudomonadota</taxon>
        <taxon>Betaproteobacteria</taxon>
        <taxon>Burkholderiales</taxon>
        <taxon>Oxalobacteraceae</taxon>
        <taxon>Oxalicibacterium</taxon>
    </lineage>
</organism>
<dbReference type="RefSeq" id="WP_188396311.1">
    <property type="nucleotide sequence ID" value="NZ_BMCG01000004.1"/>
</dbReference>
<dbReference type="Proteomes" id="UP000620266">
    <property type="component" value="Unassembled WGS sequence"/>
</dbReference>
<keyword evidence="4" id="KW-1185">Reference proteome</keyword>
<proteinExistence type="predicted"/>
<comment type="caution">
    <text evidence="3">The sequence shown here is derived from an EMBL/GenBank/DDBJ whole genome shotgun (WGS) entry which is preliminary data.</text>
</comment>
<protein>
    <submittedName>
        <fullName evidence="3">Sensor</fullName>
    </submittedName>
</protein>
<evidence type="ECO:0000313" key="3">
    <source>
        <dbReference type="EMBL" id="GGC12748.1"/>
    </source>
</evidence>
<evidence type="ECO:0000259" key="1">
    <source>
        <dbReference type="Pfam" id="PF04773"/>
    </source>
</evidence>
<dbReference type="PIRSF" id="PIRSF018266">
    <property type="entry name" value="FecR"/>
    <property type="match status" value="1"/>
</dbReference>
<reference evidence="3" key="2">
    <citation type="submission" date="2020-09" db="EMBL/GenBank/DDBJ databases">
        <authorList>
            <person name="Sun Q."/>
            <person name="Sedlacek I."/>
        </authorList>
    </citation>
    <scope>NUCLEOTIDE SEQUENCE</scope>
    <source>
        <strain evidence="3">CCM 7086</strain>
    </source>
</reference>